<protein>
    <submittedName>
        <fullName evidence="1">Uncharacterized protein</fullName>
    </submittedName>
</protein>
<organism evidence="1 2">
    <name type="scientific">Hibiscus sabdariffa</name>
    <name type="common">roselle</name>
    <dbReference type="NCBI Taxonomy" id="183260"/>
    <lineage>
        <taxon>Eukaryota</taxon>
        <taxon>Viridiplantae</taxon>
        <taxon>Streptophyta</taxon>
        <taxon>Embryophyta</taxon>
        <taxon>Tracheophyta</taxon>
        <taxon>Spermatophyta</taxon>
        <taxon>Magnoliopsida</taxon>
        <taxon>eudicotyledons</taxon>
        <taxon>Gunneridae</taxon>
        <taxon>Pentapetalae</taxon>
        <taxon>rosids</taxon>
        <taxon>malvids</taxon>
        <taxon>Malvales</taxon>
        <taxon>Malvaceae</taxon>
        <taxon>Malvoideae</taxon>
        <taxon>Hibiscus</taxon>
    </lineage>
</organism>
<gene>
    <name evidence="1" type="ORF">V6N12_032530</name>
</gene>
<proteinExistence type="predicted"/>
<keyword evidence="2" id="KW-1185">Reference proteome</keyword>
<evidence type="ECO:0000313" key="2">
    <source>
        <dbReference type="Proteomes" id="UP001472677"/>
    </source>
</evidence>
<sequence>MEMRTEGIEGLKIMWVAGSMVLLLFSDQESRQIMLDAECLSAWFDHVEIWSQAVEYGSQRAWISINGDAYASLGVAPNSAPDEVSLGESVSSPRFPRSTDSVVRVRVTSPCWRTNHLWGLDRSAEHRGVVSAGHVGQVGVIGHFGNDQGAPIDNRDLAFESRGAIRVLLSVQLTLPGLEAFSKVPILWDDAWGFSVN</sequence>
<reference evidence="1 2" key="1">
    <citation type="journal article" date="2024" name="G3 (Bethesda)">
        <title>Genome assembly of Hibiscus sabdariffa L. provides insights into metabolisms of medicinal natural products.</title>
        <authorList>
            <person name="Kim T."/>
        </authorList>
    </citation>
    <scope>NUCLEOTIDE SEQUENCE [LARGE SCALE GENOMIC DNA]</scope>
    <source>
        <strain evidence="1">TK-2024</strain>
        <tissue evidence="1">Old leaves</tissue>
    </source>
</reference>
<dbReference type="EMBL" id="JBBPBM010000056">
    <property type="protein sequence ID" value="KAK8517338.1"/>
    <property type="molecule type" value="Genomic_DNA"/>
</dbReference>
<dbReference type="Proteomes" id="UP001472677">
    <property type="component" value="Unassembled WGS sequence"/>
</dbReference>
<evidence type="ECO:0000313" key="1">
    <source>
        <dbReference type="EMBL" id="KAK8517338.1"/>
    </source>
</evidence>
<name>A0ABR2CCX2_9ROSI</name>
<comment type="caution">
    <text evidence="1">The sequence shown here is derived from an EMBL/GenBank/DDBJ whole genome shotgun (WGS) entry which is preliminary data.</text>
</comment>
<accession>A0ABR2CCX2</accession>